<organism evidence="3">
    <name type="scientific">Candidatus Kentrum sp. FW</name>
    <dbReference type="NCBI Taxonomy" id="2126338"/>
    <lineage>
        <taxon>Bacteria</taxon>
        <taxon>Pseudomonadati</taxon>
        <taxon>Pseudomonadota</taxon>
        <taxon>Gammaproteobacteria</taxon>
        <taxon>Candidatus Kentrum</taxon>
    </lineage>
</organism>
<dbReference type="EMBL" id="CAADFD010000107">
    <property type="protein sequence ID" value="VFJ65804.1"/>
    <property type="molecule type" value="Genomic_DNA"/>
</dbReference>
<evidence type="ECO:0000313" key="2">
    <source>
        <dbReference type="EMBL" id="VFJ60783.1"/>
    </source>
</evidence>
<evidence type="ECO:0000313" key="3">
    <source>
        <dbReference type="EMBL" id="VFJ65804.1"/>
    </source>
</evidence>
<dbReference type="AlphaFoldDB" id="A0A450TF84"/>
<accession>A0A450TF84</accession>
<sequence>MDLAQLDPTKIMGMKILARRCLRPINHSAVDECSRNPGHGRERTPKRSGEWRNPFSERHRGRSLQHGESFTKSRQLLRENCIPRVAMTSARYSGLG</sequence>
<reference evidence="3" key="1">
    <citation type="submission" date="2019-02" db="EMBL/GenBank/DDBJ databases">
        <authorList>
            <person name="Gruber-Vodicka R. H."/>
            <person name="Seah K. B. B."/>
        </authorList>
    </citation>
    <scope>NUCLEOTIDE SEQUENCE</scope>
    <source>
        <strain evidence="3">BECK_BZ106</strain>
        <strain evidence="2">BECK_BZ15</strain>
    </source>
</reference>
<feature type="compositionally biased region" description="Basic and acidic residues" evidence="1">
    <location>
        <begin position="32"/>
        <end position="58"/>
    </location>
</feature>
<gene>
    <name evidence="2" type="ORF">BECKFW1821A_GA0114235_11075</name>
    <name evidence="3" type="ORF">BECKFW1821B_GA0114236_11076</name>
</gene>
<feature type="region of interest" description="Disordered" evidence="1">
    <location>
        <begin position="32"/>
        <end position="70"/>
    </location>
</feature>
<proteinExistence type="predicted"/>
<dbReference type="EMBL" id="CAADEW010000107">
    <property type="protein sequence ID" value="VFJ60783.1"/>
    <property type="molecule type" value="Genomic_DNA"/>
</dbReference>
<name>A0A450TF84_9GAMM</name>
<protein>
    <submittedName>
        <fullName evidence="3">Uncharacterized protein</fullName>
    </submittedName>
</protein>
<evidence type="ECO:0000256" key="1">
    <source>
        <dbReference type="SAM" id="MobiDB-lite"/>
    </source>
</evidence>